<keyword evidence="1" id="KW-1133">Transmembrane helix</keyword>
<evidence type="ECO:0000256" key="1">
    <source>
        <dbReference type="SAM" id="Phobius"/>
    </source>
</evidence>
<feature type="transmembrane region" description="Helical" evidence="1">
    <location>
        <begin position="74"/>
        <end position="94"/>
    </location>
</feature>
<keyword evidence="2" id="KW-0732">Signal</keyword>
<feature type="transmembrane region" description="Helical" evidence="1">
    <location>
        <begin position="101"/>
        <end position="118"/>
    </location>
</feature>
<sequence length="134" mass="14904">MRLNKKAVLLLVIMLIFTLSAPVWANEQQNKKFSEILSKKDGIGEIKPLDFDKLGDKVMSLGDKIFEFLQKGSVPLLAIGMGIAVVSLFIGIFVGKAIKTGIWGIVISFAVYYLINYMPETVMTIKQTVIGFFK</sequence>
<feature type="signal peptide" evidence="2">
    <location>
        <begin position="1"/>
        <end position="25"/>
    </location>
</feature>
<gene>
    <name evidence="3" type="ORF">BR63_03000</name>
</gene>
<keyword evidence="1" id="KW-0812">Transmembrane</keyword>
<evidence type="ECO:0000313" key="3">
    <source>
        <dbReference type="EMBL" id="QNB45368.1"/>
    </source>
</evidence>
<evidence type="ECO:0000256" key="2">
    <source>
        <dbReference type="SAM" id="SignalP"/>
    </source>
</evidence>
<dbReference type="KEGG" id="tfr:BR63_03000"/>
<keyword evidence="4" id="KW-1185">Reference proteome</keyword>
<dbReference type="AlphaFoldDB" id="A0A7G6DZW4"/>
<proteinExistence type="predicted"/>
<accession>A0A7G6DZW4</accession>
<keyword evidence="1" id="KW-0472">Membrane</keyword>
<name>A0A7G6DZW4_THEFR</name>
<dbReference type="EMBL" id="CP045798">
    <property type="protein sequence ID" value="QNB45368.1"/>
    <property type="molecule type" value="Genomic_DNA"/>
</dbReference>
<dbReference type="RefSeq" id="WP_034425853.1">
    <property type="nucleotide sequence ID" value="NZ_CP045798.1"/>
</dbReference>
<reference evidence="3 4" key="1">
    <citation type="journal article" date="2019" name="Front. Microbiol.">
        <title>Thermoanaerosceptrum fracticalcis gen. nov. sp. nov., a Novel Fumarate-Fermenting Microorganism From a Deep Fractured Carbonate Aquifer of the US Great Basin.</title>
        <authorList>
            <person name="Hamilton-Brehm S.D."/>
            <person name="Stewart L.E."/>
            <person name="Zavarin M."/>
            <person name="Caldwell M."/>
            <person name="Lawson P.A."/>
            <person name="Onstott T.C."/>
            <person name="Grzymski J."/>
            <person name="Neveux I."/>
            <person name="Lollar B.S."/>
            <person name="Russell C.E."/>
            <person name="Moser D.P."/>
        </authorList>
    </citation>
    <scope>NUCLEOTIDE SEQUENCE [LARGE SCALE GENOMIC DNA]</scope>
    <source>
        <strain evidence="3 4">DRI-13</strain>
    </source>
</reference>
<dbReference type="Proteomes" id="UP000515847">
    <property type="component" value="Chromosome"/>
</dbReference>
<evidence type="ECO:0000313" key="4">
    <source>
        <dbReference type="Proteomes" id="UP000515847"/>
    </source>
</evidence>
<organism evidence="3 4">
    <name type="scientific">Thermanaerosceptrum fracticalcis</name>
    <dbReference type="NCBI Taxonomy" id="1712410"/>
    <lineage>
        <taxon>Bacteria</taxon>
        <taxon>Bacillati</taxon>
        <taxon>Bacillota</taxon>
        <taxon>Clostridia</taxon>
        <taxon>Eubacteriales</taxon>
        <taxon>Peptococcaceae</taxon>
        <taxon>Thermanaerosceptrum</taxon>
    </lineage>
</organism>
<feature type="chain" id="PRO_5028823119" evidence="2">
    <location>
        <begin position="26"/>
        <end position="134"/>
    </location>
</feature>
<protein>
    <submittedName>
        <fullName evidence="3">Uncharacterized protein</fullName>
    </submittedName>
</protein>